<evidence type="ECO:0000256" key="1">
    <source>
        <dbReference type="ARBA" id="ARBA00004418"/>
    </source>
</evidence>
<dbReference type="EMBL" id="JAUYVI010000001">
    <property type="protein sequence ID" value="MDQ7246700.1"/>
    <property type="molecule type" value="Genomic_DNA"/>
</dbReference>
<dbReference type="PANTHER" id="PTHR30024">
    <property type="entry name" value="ALIPHATIC SULFONATES-BINDING PROTEIN-RELATED"/>
    <property type="match status" value="1"/>
</dbReference>
<gene>
    <name evidence="6" type="ORF">Q8A70_03445</name>
</gene>
<feature type="signal peptide" evidence="4">
    <location>
        <begin position="1"/>
        <end position="32"/>
    </location>
</feature>
<evidence type="ECO:0000256" key="3">
    <source>
        <dbReference type="ARBA" id="ARBA00022729"/>
    </source>
</evidence>
<keyword evidence="3 4" id="KW-0732">Signal</keyword>
<comment type="similarity">
    <text evidence="2">Belongs to the bacterial solute-binding protein SsuA/TauA family.</text>
</comment>
<evidence type="ECO:0000259" key="5">
    <source>
        <dbReference type="Pfam" id="PF09084"/>
    </source>
</evidence>
<evidence type="ECO:0000313" key="7">
    <source>
        <dbReference type="Proteomes" id="UP001230156"/>
    </source>
</evidence>
<comment type="subcellular location">
    <subcellularLocation>
        <location evidence="1">Periplasm</location>
    </subcellularLocation>
</comment>
<accession>A0ABU0YG65</accession>
<evidence type="ECO:0000256" key="4">
    <source>
        <dbReference type="SAM" id="SignalP"/>
    </source>
</evidence>
<dbReference type="RefSeq" id="WP_379954091.1">
    <property type="nucleotide sequence ID" value="NZ_JAUYVI010000001.1"/>
</dbReference>
<sequence>MTIKTIGHTTRRQMMAGAAALGVASTFRSAFAQDIPAKPEAGAIKMGIEPWLGYGQWHVAAKKGLFKEQGLDSVEIVNFTTDADLNAALASGQLDCGNIATHTAMAFAAAGLPIKIVMLLDVSMTADAMLSDGSIGSIAELKGKQVAYEEGTTSDILLNYALAANGMSIADIQKVPMPAADAGTALIAGKVPVAVTYEPYLTLAMNQNKKAKMIYSAGAEPGLISDVLVVNEKFLAEKPGQILALLKTWDAALAAYKADTAGSRAIISEAVGAKPEELATAFDGVTYYSVAENKTQLSGEYAKKVMPAVKDAATKAGILTKDVDAAGLIDPRFVAAV</sequence>
<dbReference type="PANTHER" id="PTHR30024:SF47">
    <property type="entry name" value="TAURINE-BINDING PERIPLASMIC PROTEIN"/>
    <property type="match status" value="1"/>
</dbReference>
<reference evidence="7" key="1">
    <citation type="submission" date="2023-08" db="EMBL/GenBank/DDBJ databases">
        <title>Rhodospirillaceae gen. nov., a novel taxon isolated from the Yangtze River Yuezi River estuary sludge.</title>
        <authorList>
            <person name="Ruan L."/>
        </authorList>
    </citation>
    <scope>NUCLEOTIDE SEQUENCE [LARGE SCALE GENOMIC DNA]</scope>
    <source>
        <strain evidence="7">R-7</strain>
    </source>
</reference>
<keyword evidence="7" id="KW-1185">Reference proteome</keyword>
<dbReference type="Proteomes" id="UP001230156">
    <property type="component" value="Unassembled WGS sequence"/>
</dbReference>
<dbReference type="SUPFAM" id="SSF53850">
    <property type="entry name" value="Periplasmic binding protein-like II"/>
    <property type="match status" value="1"/>
</dbReference>
<proteinExistence type="inferred from homology"/>
<dbReference type="CDD" id="cd13563">
    <property type="entry name" value="PBP2_SsuA_like_6"/>
    <property type="match status" value="1"/>
</dbReference>
<dbReference type="PROSITE" id="PS51318">
    <property type="entry name" value="TAT"/>
    <property type="match status" value="1"/>
</dbReference>
<dbReference type="Gene3D" id="3.40.190.10">
    <property type="entry name" value="Periplasmic binding protein-like II"/>
    <property type="match status" value="2"/>
</dbReference>
<evidence type="ECO:0000313" key="6">
    <source>
        <dbReference type="EMBL" id="MDQ7246700.1"/>
    </source>
</evidence>
<name>A0ABU0YG65_9PROT</name>
<feature type="domain" description="SsuA/THI5-like" evidence="5">
    <location>
        <begin position="59"/>
        <end position="255"/>
    </location>
</feature>
<dbReference type="InterPro" id="IPR006311">
    <property type="entry name" value="TAT_signal"/>
</dbReference>
<evidence type="ECO:0000256" key="2">
    <source>
        <dbReference type="ARBA" id="ARBA00010742"/>
    </source>
</evidence>
<dbReference type="Pfam" id="PF09084">
    <property type="entry name" value="NMT1"/>
    <property type="match status" value="1"/>
</dbReference>
<dbReference type="InterPro" id="IPR015168">
    <property type="entry name" value="SsuA/THI5"/>
</dbReference>
<feature type="chain" id="PRO_5047493585" evidence="4">
    <location>
        <begin position="33"/>
        <end position="337"/>
    </location>
</feature>
<comment type="caution">
    <text evidence="6">The sequence shown here is derived from an EMBL/GenBank/DDBJ whole genome shotgun (WGS) entry which is preliminary data.</text>
</comment>
<organism evidence="6 7">
    <name type="scientific">Dongia sedimenti</name>
    <dbReference type="NCBI Taxonomy" id="3064282"/>
    <lineage>
        <taxon>Bacteria</taxon>
        <taxon>Pseudomonadati</taxon>
        <taxon>Pseudomonadota</taxon>
        <taxon>Alphaproteobacteria</taxon>
        <taxon>Rhodospirillales</taxon>
        <taxon>Dongiaceae</taxon>
        <taxon>Dongia</taxon>
    </lineage>
</organism>
<protein>
    <submittedName>
        <fullName evidence="6">ABC transporter substrate-binding protein</fullName>
    </submittedName>
</protein>